<evidence type="ECO:0000313" key="1">
    <source>
        <dbReference type="EMBL" id="VAX04796.1"/>
    </source>
</evidence>
<accession>A0A3B1AG04</accession>
<dbReference type="AlphaFoldDB" id="A0A3B1AG04"/>
<gene>
    <name evidence="1" type="ORF">MNBD_ALPHA03-164</name>
</gene>
<proteinExistence type="predicted"/>
<reference evidence="1" key="1">
    <citation type="submission" date="2018-06" db="EMBL/GenBank/DDBJ databases">
        <authorList>
            <person name="Zhirakovskaya E."/>
        </authorList>
    </citation>
    <scope>NUCLEOTIDE SEQUENCE</scope>
</reference>
<dbReference type="InterPro" id="IPR008321">
    <property type="entry name" value="UCP032146"/>
</dbReference>
<sequence length="165" mass="19352">MTGSNYRICHIELDEKSIIRRNADIDHERRVAIFDLLEDNSYQPLESLPHDYAGPFRIVLRMEENRLAMDIYADQDMTMNDKLSIIILPLTLLRKTIKEYFQICDSYFSAIKSASPRQIETIDMARRGLHDEGSEILLERLGEKVKMDFLTARRLFTLICVLQIR</sequence>
<dbReference type="NCBIfam" id="NF002769">
    <property type="entry name" value="PRK02853.1"/>
    <property type="match status" value="1"/>
</dbReference>
<organism evidence="1">
    <name type="scientific">hydrothermal vent metagenome</name>
    <dbReference type="NCBI Taxonomy" id="652676"/>
    <lineage>
        <taxon>unclassified sequences</taxon>
        <taxon>metagenomes</taxon>
        <taxon>ecological metagenomes</taxon>
    </lineage>
</organism>
<dbReference type="Pfam" id="PF06793">
    <property type="entry name" value="UPF0262"/>
    <property type="match status" value="1"/>
</dbReference>
<protein>
    <submittedName>
        <fullName evidence="1">Uncharacterized protein</fullName>
    </submittedName>
</protein>
<name>A0A3B1AG04_9ZZZZ</name>
<dbReference type="EMBL" id="UOFW01000111">
    <property type="protein sequence ID" value="VAX04796.1"/>
    <property type="molecule type" value="Genomic_DNA"/>
</dbReference>